<keyword evidence="1" id="KW-1133">Transmembrane helix</keyword>
<keyword evidence="1" id="KW-0472">Membrane</keyword>
<proteinExistence type="predicted"/>
<dbReference type="Proteomes" id="UP000242084">
    <property type="component" value="Chromosome 1"/>
</dbReference>
<evidence type="ECO:0000256" key="1">
    <source>
        <dbReference type="SAM" id="Phobius"/>
    </source>
</evidence>
<evidence type="ECO:0000313" key="2">
    <source>
        <dbReference type="EMBL" id="SNV72098.1"/>
    </source>
</evidence>
<keyword evidence="1" id="KW-0812">Transmembrane</keyword>
<name>A0A239ZMN5_9STAP</name>
<sequence>MILITLSWQVILAILIMCYLIWFIGKQITIMAKRKK</sequence>
<feature type="transmembrane region" description="Helical" evidence="1">
    <location>
        <begin position="6"/>
        <end position="25"/>
    </location>
</feature>
<evidence type="ECO:0000313" key="3">
    <source>
        <dbReference type="Proteomes" id="UP000242084"/>
    </source>
</evidence>
<dbReference type="KEGG" id="sste:SAMEA4384403_1685"/>
<keyword evidence="3" id="KW-1185">Reference proteome</keyword>
<dbReference type="AlphaFoldDB" id="A0A239ZMN5"/>
<protein>
    <submittedName>
        <fullName evidence="2">Uncharacterized protein</fullName>
    </submittedName>
</protein>
<dbReference type="EMBL" id="LT906462">
    <property type="protein sequence ID" value="SNV72098.1"/>
    <property type="molecule type" value="Genomic_DNA"/>
</dbReference>
<gene>
    <name evidence="2" type="ORF">SAMEA4384403_01685</name>
</gene>
<accession>A0A239ZMN5</accession>
<organism evidence="2 3">
    <name type="scientific">Mammaliicoccus stepanovicii</name>
    <dbReference type="NCBI Taxonomy" id="643214"/>
    <lineage>
        <taxon>Bacteria</taxon>
        <taxon>Bacillati</taxon>
        <taxon>Bacillota</taxon>
        <taxon>Bacilli</taxon>
        <taxon>Bacillales</taxon>
        <taxon>Staphylococcaceae</taxon>
        <taxon>Mammaliicoccus</taxon>
    </lineage>
</organism>
<reference evidence="2 3" key="1">
    <citation type="submission" date="2017-06" db="EMBL/GenBank/DDBJ databases">
        <authorList>
            <consortium name="Pathogen Informatics"/>
        </authorList>
    </citation>
    <scope>NUCLEOTIDE SEQUENCE [LARGE SCALE GENOMIC DNA]</scope>
    <source>
        <strain evidence="2 3">NCTC13839</strain>
    </source>
</reference>